<evidence type="ECO:0000313" key="2">
    <source>
        <dbReference type="EMBL" id="PWK58335.1"/>
    </source>
</evidence>
<keyword evidence="1" id="KW-0472">Membrane</keyword>
<accession>A0A316GDN0</accession>
<evidence type="ECO:0000256" key="1">
    <source>
        <dbReference type="SAM" id="Phobius"/>
    </source>
</evidence>
<evidence type="ECO:0000313" key="3">
    <source>
        <dbReference type="Proteomes" id="UP000245390"/>
    </source>
</evidence>
<organism evidence="2 3">
    <name type="scientific">Silicimonas algicola</name>
    <dbReference type="NCBI Taxonomy" id="1826607"/>
    <lineage>
        <taxon>Bacteria</taxon>
        <taxon>Pseudomonadati</taxon>
        <taxon>Pseudomonadota</taxon>
        <taxon>Alphaproteobacteria</taxon>
        <taxon>Rhodobacterales</taxon>
        <taxon>Paracoccaceae</taxon>
    </lineage>
</organism>
<gene>
    <name evidence="2" type="ORF">C8D95_101141</name>
</gene>
<keyword evidence="3" id="KW-1185">Reference proteome</keyword>
<dbReference type="Proteomes" id="UP000245390">
    <property type="component" value="Unassembled WGS sequence"/>
</dbReference>
<name>A0A316GDN0_9RHOB</name>
<keyword evidence="1" id="KW-0812">Transmembrane</keyword>
<feature type="transmembrane region" description="Helical" evidence="1">
    <location>
        <begin position="36"/>
        <end position="61"/>
    </location>
</feature>
<protein>
    <recommendedName>
        <fullName evidence="4">Flp pilus assembly pilin Flp</fullName>
    </recommendedName>
</protein>
<dbReference type="EMBL" id="QGGV01000001">
    <property type="protein sequence ID" value="PWK58335.1"/>
    <property type="molecule type" value="Genomic_DNA"/>
</dbReference>
<dbReference type="AlphaFoldDB" id="A0A316GDN0"/>
<proteinExistence type="predicted"/>
<evidence type="ECO:0008006" key="4">
    <source>
        <dbReference type="Google" id="ProtNLM"/>
    </source>
</evidence>
<reference evidence="2 3" key="1">
    <citation type="submission" date="2018-05" db="EMBL/GenBank/DDBJ databases">
        <title>Genomic Encyclopedia of Type Strains, Phase IV (KMG-IV): sequencing the most valuable type-strain genomes for metagenomic binning, comparative biology and taxonomic classification.</title>
        <authorList>
            <person name="Goeker M."/>
        </authorList>
    </citation>
    <scope>NUCLEOTIDE SEQUENCE [LARGE SCALE GENOMIC DNA]</scope>
    <source>
        <strain evidence="2 3">DSM 103371</strain>
    </source>
</reference>
<sequence length="77" mass="8397">MPRTLEKIMVNRLIARTSKVIEDFARSEDGNVTIDWTVLLGGLVGLCLAVMALIGGSLVAFSDRAEVELSSREVAQY</sequence>
<comment type="caution">
    <text evidence="2">The sequence shown here is derived from an EMBL/GenBank/DDBJ whole genome shotgun (WGS) entry which is preliminary data.</text>
</comment>
<keyword evidence="1" id="KW-1133">Transmembrane helix</keyword>